<keyword evidence="2 4" id="KW-0547">Nucleotide-binding</keyword>
<dbReference type="InterPro" id="IPR037171">
    <property type="entry name" value="NagB/RpiA_transferase-like"/>
</dbReference>
<evidence type="ECO:0000256" key="4">
    <source>
        <dbReference type="PIRSR" id="PIRSR006806-1"/>
    </source>
</evidence>
<dbReference type="Pfam" id="PF01812">
    <property type="entry name" value="5-FTHF_cyc-lig"/>
    <property type="match status" value="1"/>
</dbReference>
<comment type="caution">
    <text evidence="6">The sequence shown here is derived from an EMBL/GenBank/DDBJ whole genome shotgun (WGS) entry which is preliminary data.</text>
</comment>
<evidence type="ECO:0000256" key="2">
    <source>
        <dbReference type="ARBA" id="ARBA00022741"/>
    </source>
</evidence>
<dbReference type="InterPro" id="IPR002698">
    <property type="entry name" value="FTHF_cligase"/>
</dbReference>
<dbReference type="RefSeq" id="WP_213362897.1">
    <property type="nucleotide sequence ID" value="NZ_BSFM01000001.1"/>
</dbReference>
<dbReference type="PANTHER" id="PTHR23407:SF1">
    <property type="entry name" value="5-FORMYLTETRAHYDROFOLATE CYCLO-LIGASE"/>
    <property type="match status" value="1"/>
</dbReference>
<dbReference type="Proteomes" id="UP001143330">
    <property type="component" value="Unassembled WGS sequence"/>
</dbReference>
<evidence type="ECO:0000256" key="3">
    <source>
        <dbReference type="ARBA" id="ARBA00022840"/>
    </source>
</evidence>
<comment type="catalytic activity">
    <reaction evidence="5">
        <text>(6S)-5-formyl-5,6,7,8-tetrahydrofolate + ATP = (6R)-5,10-methenyltetrahydrofolate + ADP + phosphate</text>
        <dbReference type="Rhea" id="RHEA:10488"/>
        <dbReference type="ChEBI" id="CHEBI:30616"/>
        <dbReference type="ChEBI" id="CHEBI:43474"/>
        <dbReference type="ChEBI" id="CHEBI:57455"/>
        <dbReference type="ChEBI" id="CHEBI:57457"/>
        <dbReference type="ChEBI" id="CHEBI:456216"/>
        <dbReference type="EC" id="6.3.3.2"/>
    </reaction>
</comment>
<accession>A0A9W6JR21</accession>
<comment type="similarity">
    <text evidence="1 5">Belongs to the 5-formyltetrahydrofolate cyclo-ligase family.</text>
</comment>
<sequence>MTVPSPYLDKPSLRAAALARRAGLDPLGRAAASARAASHALAWLGPVEGEVVALFASIGTEIDTAPLAAGLRAGGARLALPVVADPKAPLVFRLWSAEVPLVEVPGPGRLVIPVPPEEAPVVVPDVLVVPLAAYDPSGHRLGYGGGYYDRTLAALRRARRVEALGYAFAVQELPCLPAEPHDERLDAVVTDAGIITVTAED</sequence>
<dbReference type="NCBIfam" id="TIGR02727">
    <property type="entry name" value="MTHFS_bact"/>
    <property type="match status" value="1"/>
</dbReference>
<reference evidence="6" key="1">
    <citation type="journal article" date="2014" name="Int. J. Syst. Evol. Microbiol.">
        <title>Complete genome sequence of Corynebacterium casei LMG S-19264T (=DSM 44701T), isolated from a smear-ripened cheese.</title>
        <authorList>
            <consortium name="US DOE Joint Genome Institute (JGI-PGF)"/>
            <person name="Walter F."/>
            <person name="Albersmeier A."/>
            <person name="Kalinowski J."/>
            <person name="Ruckert C."/>
        </authorList>
    </citation>
    <scope>NUCLEOTIDE SEQUENCE</scope>
    <source>
        <strain evidence="6">VKM B-2789</strain>
    </source>
</reference>
<dbReference type="SUPFAM" id="SSF100950">
    <property type="entry name" value="NagB/RpiA/CoA transferase-like"/>
    <property type="match status" value="1"/>
</dbReference>
<protein>
    <recommendedName>
        <fullName evidence="5">5-formyltetrahydrofolate cyclo-ligase</fullName>
        <ecNumber evidence="5">6.3.3.2</ecNumber>
    </recommendedName>
</protein>
<dbReference type="InterPro" id="IPR024185">
    <property type="entry name" value="FTHF_cligase-like_sf"/>
</dbReference>
<feature type="binding site" evidence="4">
    <location>
        <position position="61"/>
    </location>
    <ligand>
        <name>substrate</name>
    </ligand>
</feature>
<dbReference type="GO" id="GO:0005524">
    <property type="term" value="F:ATP binding"/>
    <property type="evidence" value="ECO:0007669"/>
    <property type="project" value="UniProtKB-KW"/>
</dbReference>
<feature type="binding site" evidence="4">
    <location>
        <begin position="140"/>
        <end position="148"/>
    </location>
    <ligand>
        <name>ATP</name>
        <dbReference type="ChEBI" id="CHEBI:30616"/>
    </ligand>
</feature>
<dbReference type="AlphaFoldDB" id="A0A9W6JR21"/>
<keyword evidence="3 4" id="KW-0067">ATP-binding</keyword>
<name>A0A9W6JR21_9HYPH</name>
<dbReference type="PANTHER" id="PTHR23407">
    <property type="entry name" value="ATPASE INHIBITOR/5-FORMYLTETRAHYDROFOLATE CYCLO-LIGASE"/>
    <property type="match status" value="1"/>
</dbReference>
<dbReference type="EMBL" id="BSFM01000001">
    <property type="protein sequence ID" value="GLK82185.1"/>
    <property type="molecule type" value="Genomic_DNA"/>
</dbReference>
<dbReference type="GO" id="GO:0046872">
    <property type="term" value="F:metal ion binding"/>
    <property type="evidence" value="ECO:0007669"/>
    <property type="project" value="UniProtKB-KW"/>
</dbReference>
<dbReference type="GO" id="GO:0035999">
    <property type="term" value="P:tetrahydrofolate interconversion"/>
    <property type="evidence" value="ECO:0007669"/>
    <property type="project" value="TreeGrafter"/>
</dbReference>
<gene>
    <name evidence="6" type="ORF">GCM10017653_02540</name>
</gene>
<keyword evidence="5" id="KW-0460">Magnesium</keyword>
<keyword evidence="5" id="KW-0479">Metal-binding</keyword>
<dbReference type="Gene3D" id="3.40.50.10420">
    <property type="entry name" value="NagB/RpiA/CoA transferase-like"/>
    <property type="match status" value="1"/>
</dbReference>
<dbReference type="GO" id="GO:0009396">
    <property type="term" value="P:folic acid-containing compound biosynthetic process"/>
    <property type="evidence" value="ECO:0007669"/>
    <property type="project" value="TreeGrafter"/>
</dbReference>
<evidence type="ECO:0000313" key="7">
    <source>
        <dbReference type="Proteomes" id="UP001143330"/>
    </source>
</evidence>
<dbReference type="EC" id="6.3.3.2" evidence="5"/>
<evidence type="ECO:0000256" key="5">
    <source>
        <dbReference type="RuleBase" id="RU361279"/>
    </source>
</evidence>
<evidence type="ECO:0000256" key="1">
    <source>
        <dbReference type="ARBA" id="ARBA00010638"/>
    </source>
</evidence>
<evidence type="ECO:0000313" key="6">
    <source>
        <dbReference type="EMBL" id="GLK82185.1"/>
    </source>
</evidence>
<feature type="binding site" evidence="4">
    <location>
        <begin position="10"/>
        <end position="14"/>
    </location>
    <ligand>
        <name>ATP</name>
        <dbReference type="ChEBI" id="CHEBI:30616"/>
    </ligand>
</feature>
<organism evidence="6 7">
    <name type="scientific">Ancylobacter defluvii</name>
    <dbReference type="NCBI Taxonomy" id="1282440"/>
    <lineage>
        <taxon>Bacteria</taxon>
        <taxon>Pseudomonadati</taxon>
        <taxon>Pseudomonadota</taxon>
        <taxon>Alphaproteobacteria</taxon>
        <taxon>Hyphomicrobiales</taxon>
        <taxon>Xanthobacteraceae</taxon>
        <taxon>Ancylobacter</taxon>
    </lineage>
</organism>
<dbReference type="PIRSF" id="PIRSF006806">
    <property type="entry name" value="FTHF_cligase"/>
    <property type="match status" value="1"/>
</dbReference>
<reference evidence="6" key="2">
    <citation type="submission" date="2023-01" db="EMBL/GenBank/DDBJ databases">
        <authorList>
            <person name="Sun Q."/>
            <person name="Evtushenko L."/>
        </authorList>
    </citation>
    <scope>NUCLEOTIDE SEQUENCE</scope>
    <source>
        <strain evidence="6">VKM B-2789</strain>
    </source>
</reference>
<dbReference type="GO" id="GO:0030272">
    <property type="term" value="F:5-formyltetrahydrofolate cyclo-ligase activity"/>
    <property type="evidence" value="ECO:0007669"/>
    <property type="project" value="UniProtKB-EC"/>
</dbReference>
<proteinExistence type="inferred from homology"/>
<comment type="cofactor">
    <cofactor evidence="5">
        <name>Mg(2+)</name>
        <dbReference type="ChEBI" id="CHEBI:18420"/>
    </cofactor>
</comment>
<keyword evidence="7" id="KW-1185">Reference proteome</keyword>